<evidence type="ECO:0008006" key="4">
    <source>
        <dbReference type="Google" id="ProtNLM"/>
    </source>
</evidence>
<keyword evidence="1" id="KW-1133">Transmembrane helix</keyword>
<reference evidence="2 3" key="1">
    <citation type="submission" date="2017-09" db="EMBL/GenBank/DDBJ databases">
        <title>Sphingomonas ginsenosidimutans KACC 14949, whole genome shotgun sequence.</title>
        <authorList>
            <person name="Feng G."/>
            <person name="Zhu H."/>
        </authorList>
    </citation>
    <scope>NUCLEOTIDE SEQUENCE [LARGE SCALE GENOMIC DNA]</scope>
    <source>
        <strain evidence="2 3">KACC 14949</strain>
    </source>
</reference>
<proteinExistence type="predicted"/>
<dbReference type="Proteomes" id="UP000218784">
    <property type="component" value="Unassembled WGS sequence"/>
</dbReference>
<gene>
    <name evidence="2" type="ORF">COA17_04560</name>
</gene>
<evidence type="ECO:0000256" key="1">
    <source>
        <dbReference type="SAM" id="Phobius"/>
    </source>
</evidence>
<comment type="caution">
    <text evidence="2">The sequence shown here is derived from an EMBL/GenBank/DDBJ whole genome shotgun (WGS) entry which is preliminary data.</text>
</comment>
<feature type="transmembrane region" description="Helical" evidence="1">
    <location>
        <begin position="41"/>
        <end position="61"/>
    </location>
</feature>
<organism evidence="2 3">
    <name type="scientific">Sphingomonas ginsenosidimutans</name>
    <dbReference type="NCBI Taxonomy" id="862134"/>
    <lineage>
        <taxon>Bacteria</taxon>
        <taxon>Pseudomonadati</taxon>
        <taxon>Pseudomonadota</taxon>
        <taxon>Alphaproteobacteria</taxon>
        <taxon>Sphingomonadales</taxon>
        <taxon>Sphingomonadaceae</taxon>
        <taxon>Sphingomonas</taxon>
    </lineage>
</organism>
<sequence>MSGRADHGSFSSRRGIAPMLWALLVLCAIEAAVTHLLLAWWWPRVAAVLSLASAGMLIWAVRGVAGMTTRPSTVDDHGVTLRTGRLVAVTIPWRQIGGVRCDEVPRRQPGTLNLALVAQANVVIDCTPPLRRGRRQYDRVAHRLDDAAAFVAALKRLGAGA</sequence>
<dbReference type="AlphaFoldDB" id="A0A2A4I341"/>
<dbReference type="RefSeq" id="WP_066486713.1">
    <property type="nucleotide sequence ID" value="NZ_JAIEOT010000034.1"/>
</dbReference>
<protein>
    <recommendedName>
        <fullName evidence="4">PH domain-containing protein</fullName>
    </recommendedName>
</protein>
<evidence type="ECO:0000313" key="2">
    <source>
        <dbReference type="EMBL" id="PCG10663.1"/>
    </source>
</evidence>
<keyword evidence="1" id="KW-0812">Transmembrane</keyword>
<keyword evidence="3" id="KW-1185">Reference proteome</keyword>
<evidence type="ECO:0000313" key="3">
    <source>
        <dbReference type="Proteomes" id="UP000218784"/>
    </source>
</evidence>
<name>A0A2A4I341_9SPHN</name>
<keyword evidence="1" id="KW-0472">Membrane</keyword>
<dbReference type="EMBL" id="NWVD01000001">
    <property type="protein sequence ID" value="PCG10663.1"/>
    <property type="molecule type" value="Genomic_DNA"/>
</dbReference>
<accession>A0A2A4I341</accession>